<organism evidence="2 3">
    <name type="scientific">Fomitopsis schrenkii</name>
    <name type="common">Brown rot fungus</name>
    <dbReference type="NCBI Taxonomy" id="2126942"/>
    <lineage>
        <taxon>Eukaryota</taxon>
        <taxon>Fungi</taxon>
        <taxon>Dikarya</taxon>
        <taxon>Basidiomycota</taxon>
        <taxon>Agaricomycotina</taxon>
        <taxon>Agaricomycetes</taxon>
        <taxon>Polyporales</taxon>
        <taxon>Fomitopsis</taxon>
    </lineage>
</organism>
<dbReference type="EMBL" id="KE504255">
    <property type="protein sequence ID" value="EPS93823.1"/>
    <property type="molecule type" value="Genomic_DNA"/>
</dbReference>
<dbReference type="InterPro" id="IPR036908">
    <property type="entry name" value="RlpA-like_sf"/>
</dbReference>
<evidence type="ECO:0008006" key="4">
    <source>
        <dbReference type="Google" id="ProtNLM"/>
    </source>
</evidence>
<dbReference type="HOGENOM" id="CLU_2109067_0_0_1"/>
<dbReference type="Gene3D" id="2.40.40.10">
    <property type="entry name" value="RlpA-like domain"/>
    <property type="match status" value="1"/>
</dbReference>
<dbReference type="InParanoid" id="S8DRL2"/>
<keyword evidence="3" id="KW-1185">Reference proteome</keyword>
<accession>S8DRL2</accession>
<evidence type="ECO:0000313" key="2">
    <source>
        <dbReference type="EMBL" id="EPS93823.1"/>
    </source>
</evidence>
<dbReference type="OrthoDB" id="10385262at2759"/>
<protein>
    <recommendedName>
        <fullName evidence="4">Cerato-platanin</fullName>
    </recommendedName>
</protein>
<gene>
    <name evidence="2" type="ORF">FOMPIDRAFT_1055639</name>
</gene>
<evidence type="ECO:0000256" key="1">
    <source>
        <dbReference type="SAM" id="SignalP"/>
    </source>
</evidence>
<feature type="chain" id="PRO_5004549830" description="Cerato-platanin" evidence="1">
    <location>
        <begin position="21"/>
        <end position="115"/>
    </location>
</feature>
<dbReference type="AlphaFoldDB" id="S8DRL2"/>
<sequence length="115" mass="11791">MRSLTIYQFIVLLASSKATAQSGTFIPYPVYGNGVQFENPNASVYTLACGPVLAAQGYTTIGQITGPGLAGFVNVTGPDSSLCGQCAVLGENERTVAVQIVDASTEGGFVLTPAV</sequence>
<evidence type="ECO:0000313" key="3">
    <source>
        <dbReference type="Proteomes" id="UP000015241"/>
    </source>
</evidence>
<feature type="signal peptide" evidence="1">
    <location>
        <begin position="1"/>
        <end position="20"/>
    </location>
</feature>
<name>S8DRL2_FOMSC</name>
<keyword evidence="1" id="KW-0732">Signal</keyword>
<reference evidence="2 3" key="1">
    <citation type="journal article" date="2012" name="Science">
        <title>The Paleozoic origin of enzymatic lignin decomposition reconstructed from 31 fungal genomes.</title>
        <authorList>
            <person name="Floudas D."/>
            <person name="Binder M."/>
            <person name="Riley R."/>
            <person name="Barry K."/>
            <person name="Blanchette R.A."/>
            <person name="Henrissat B."/>
            <person name="Martinez A.T."/>
            <person name="Otillar R."/>
            <person name="Spatafora J.W."/>
            <person name="Yadav J.S."/>
            <person name="Aerts A."/>
            <person name="Benoit I."/>
            <person name="Boyd A."/>
            <person name="Carlson A."/>
            <person name="Copeland A."/>
            <person name="Coutinho P.M."/>
            <person name="de Vries R.P."/>
            <person name="Ferreira P."/>
            <person name="Findley K."/>
            <person name="Foster B."/>
            <person name="Gaskell J."/>
            <person name="Glotzer D."/>
            <person name="Gorecki P."/>
            <person name="Heitman J."/>
            <person name="Hesse C."/>
            <person name="Hori C."/>
            <person name="Igarashi K."/>
            <person name="Jurgens J.A."/>
            <person name="Kallen N."/>
            <person name="Kersten P."/>
            <person name="Kohler A."/>
            <person name="Kuees U."/>
            <person name="Kumar T.K.A."/>
            <person name="Kuo A."/>
            <person name="LaButti K."/>
            <person name="Larrondo L.F."/>
            <person name="Lindquist E."/>
            <person name="Ling A."/>
            <person name="Lombard V."/>
            <person name="Lucas S."/>
            <person name="Lundell T."/>
            <person name="Martin R."/>
            <person name="McLaughlin D.J."/>
            <person name="Morgenstern I."/>
            <person name="Morin E."/>
            <person name="Murat C."/>
            <person name="Nagy L.G."/>
            <person name="Nolan M."/>
            <person name="Ohm R.A."/>
            <person name="Patyshakuliyeva A."/>
            <person name="Rokas A."/>
            <person name="Ruiz-Duenas F.J."/>
            <person name="Sabat G."/>
            <person name="Salamov A."/>
            <person name="Samejima M."/>
            <person name="Schmutz J."/>
            <person name="Slot J.C."/>
            <person name="St John F."/>
            <person name="Stenlid J."/>
            <person name="Sun H."/>
            <person name="Sun S."/>
            <person name="Syed K."/>
            <person name="Tsang A."/>
            <person name="Wiebenga A."/>
            <person name="Young D."/>
            <person name="Pisabarro A."/>
            <person name="Eastwood D.C."/>
            <person name="Martin F."/>
            <person name="Cullen D."/>
            <person name="Grigoriev I.V."/>
            <person name="Hibbett D.S."/>
        </authorList>
    </citation>
    <scope>NUCLEOTIDE SEQUENCE</scope>
    <source>
        <strain evidence="3">FP-58527</strain>
    </source>
</reference>
<dbReference type="Proteomes" id="UP000015241">
    <property type="component" value="Unassembled WGS sequence"/>
</dbReference>
<proteinExistence type="predicted"/>